<gene>
    <name evidence="1" type="ORF">SCLCIDRAFT_31564</name>
</gene>
<reference evidence="2" key="2">
    <citation type="submission" date="2015-01" db="EMBL/GenBank/DDBJ databases">
        <title>Evolutionary Origins and Diversification of the Mycorrhizal Mutualists.</title>
        <authorList>
            <consortium name="DOE Joint Genome Institute"/>
            <consortium name="Mycorrhizal Genomics Consortium"/>
            <person name="Kohler A."/>
            <person name="Kuo A."/>
            <person name="Nagy L.G."/>
            <person name="Floudas D."/>
            <person name="Copeland A."/>
            <person name="Barry K.W."/>
            <person name="Cichocki N."/>
            <person name="Veneault-Fourrey C."/>
            <person name="LaButti K."/>
            <person name="Lindquist E.A."/>
            <person name="Lipzen A."/>
            <person name="Lundell T."/>
            <person name="Morin E."/>
            <person name="Murat C."/>
            <person name="Riley R."/>
            <person name="Ohm R."/>
            <person name="Sun H."/>
            <person name="Tunlid A."/>
            <person name="Henrissat B."/>
            <person name="Grigoriev I.V."/>
            <person name="Hibbett D.S."/>
            <person name="Martin F."/>
        </authorList>
    </citation>
    <scope>NUCLEOTIDE SEQUENCE [LARGE SCALE GENOMIC DNA]</scope>
    <source>
        <strain evidence="2">Foug A</strain>
    </source>
</reference>
<dbReference type="OrthoDB" id="3267098at2759"/>
<evidence type="ECO:0000313" key="2">
    <source>
        <dbReference type="Proteomes" id="UP000053989"/>
    </source>
</evidence>
<proteinExistence type="predicted"/>
<dbReference type="AlphaFoldDB" id="A0A0C3DCK7"/>
<dbReference type="EMBL" id="KN822169">
    <property type="protein sequence ID" value="KIM53826.1"/>
    <property type="molecule type" value="Genomic_DNA"/>
</dbReference>
<dbReference type="Proteomes" id="UP000053989">
    <property type="component" value="Unassembled WGS sequence"/>
</dbReference>
<keyword evidence="2" id="KW-1185">Reference proteome</keyword>
<dbReference type="STRING" id="1036808.A0A0C3DCK7"/>
<accession>A0A0C3DCK7</accession>
<name>A0A0C3DCK7_9AGAM</name>
<protein>
    <submittedName>
        <fullName evidence="1">Uncharacterized protein</fullName>
    </submittedName>
</protein>
<dbReference type="InParanoid" id="A0A0C3DCK7"/>
<evidence type="ECO:0000313" key="1">
    <source>
        <dbReference type="EMBL" id="KIM53826.1"/>
    </source>
</evidence>
<sequence length="136" mass="15266">MDSIERCEARIHCIWNLNISSPLGTDIEEGVAITPDAHFHIGKSQNSPENILMFLHKHSEDPAIKDFLPKLKCFLLPKIKEILIQENALSLSGDNPETISGATPCLIPVEGQVYIAADHLYKHNLMHLNYTTYDVC</sequence>
<organism evidence="1 2">
    <name type="scientific">Scleroderma citrinum Foug A</name>
    <dbReference type="NCBI Taxonomy" id="1036808"/>
    <lineage>
        <taxon>Eukaryota</taxon>
        <taxon>Fungi</taxon>
        <taxon>Dikarya</taxon>
        <taxon>Basidiomycota</taxon>
        <taxon>Agaricomycotina</taxon>
        <taxon>Agaricomycetes</taxon>
        <taxon>Agaricomycetidae</taxon>
        <taxon>Boletales</taxon>
        <taxon>Sclerodermatineae</taxon>
        <taxon>Sclerodermataceae</taxon>
        <taxon>Scleroderma</taxon>
    </lineage>
</organism>
<reference evidence="1 2" key="1">
    <citation type="submission" date="2014-04" db="EMBL/GenBank/DDBJ databases">
        <authorList>
            <consortium name="DOE Joint Genome Institute"/>
            <person name="Kuo A."/>
            <person name="Kohler A."/>
            <person name="Nagy L.G."/>
            <person name="Floudas D."/>
            <person name="Copeland A."/>
            <person name="Barry K.W."/>
            <person name="Cichocki N."/>
            <person name="Veneault-Fourrey C."/>
            <person name="LaButti K."/>
            <person name="Lindquist E.A."/>
            <person name="Lipzen A."/>
            <person name="Lundell T."/>
            <person name="Morin E."/>
            <person name="Murat C."/>
            <person name="Sun H."/>
            <person name="Tunlid A."/>
            <person name="Henrissat B."/>
            <person name="Grigoriev I.V."/>
            <person name="Hibbett D.S."/>
            <person name="Martin F."/>
            <person name="Nordberg H.P."/>
            <person name="Cantor M.N."/>
            <person name="Hua S.X."/>
        </authorList>
    </citation>
    <scope>NUCLEOTIDE SEQUENCE [LARGE SCALE GENOMIC DNA]</scope>
    <source>
        <strain evidence="1 2">Foug A</strain>
    </source>
</reference>
<dbReference type="HOGENOM" id="CLU_1876646_0_0_1"/>